<name>A0A9W6FQI2_9MICO</name>
<keyword evidence="2" id="KW-1185">Reference proteome</keyword>
<dbReference type="RefSeq" id="WP_281886102.1">
    <property type="nucleotide sequence ID" value="NZ_BSDP01000001.1"/>
</dbReference>
<proteinExistence type="predicted"/>
<protein>
    <submittedName>
        <fullName evidence="1">Uncharacterized protein</fullName>
    </submittedName>
</protein>
<evidence type="ECO:0000313" key="1">
    <source>
        <dbReference type="EMBL" id="GLI28591.1"/>
    </source>
</evidence>
<reference evidence="1" key="1">
    <citation type="submission" date="2022-12" db="EMBL/GenBank/DDBJ databases">
        <title>Reference genome sequencing for broad-spectrum identification of bacterial and archaeal isolates by mass spectrometry.</title>
        <authorList>
            <person name="Sekiguchi Y."/>
            <person name="Tourlousse D.M."/>
        </authorList>
    </citation>
    <scope>NUCLEOTIDE SEQUENCE</scope>
    <source>
        <strain evidence="1">14</strain>
    </source>
</reference>
<dbReference type="Proteomes" id="UP001144396">
    <property type="component" value="Unassembled WGS sequence"/>
</dbReference>
<comment type="caution">
    <text evidence="1">The sequence shown here is derived from an EMBL/GenBank/DDBJ whole genome shotgun (WGS) entry which is preliminary data.</text>
</comment>
<dbReference type="AlphaFoldDB" id="A0A9W6FQI2"/>
<gene>
    <name evidence="1" type="ORF">ARHIZOSPH14_28330</name>
</gene>
<evidence type="ECO:0000313" key="2">
    <source>
        <dbReference type="Proteomes" id="UP001144396"/>
    </source>
</evidence>
<organism evidence="1 2">
    <name type="scientific">Agromyces rhizosphaerae</name>
    <dbReference type="NCBI Taxonomy" id="88374"/>
    <lineage>
        <taxon>Bacteria</taxon>
        <taxon>Bacillati</taxon>
        <taxon>Actinomycetota</taxon>
        <taxon>Actinomycetes</taxon>
        <taxon>Micrococcales</taxon>
        <taxon>Microbacteriaceae</taxon>
        <taxon>Agromyces</taxon>
    </lineage>
</organism>
<accession>A0A9W6FQI2</accession>
<sequence length="170" mass="19330">MNEVLDLTGFEGKWAIDLERSQVRDPETGEWVPEWLKDQDIEMRHDGDVQTYRGVVKPADDLTMYLGYTCAFSQSDWVPYAVVDIDGPADHPLLQPNATLKAGTTLGEPIAWVKQVYVDERTHYRISRNLDGTPQYVMLRRLLDDGSVLSTVVDPDGVPTIRKYFTRIAD</sequence>
<dbReference type="EMBL" id="BSDP01000001">
    <property type="protein sequence ID" value="GLI28591.1"/>
    <property type="molecule type" value="Genomic_DNA"/>
</dbReference>